<evidence type="ECO:0000313" key="2">
    <source>
        <dbReference type="Proteomes" id="UP000276133"/>
    </source>
</evidence>
<keyword evidence="2" id="KW-1185">Reference proteome</keyword>
<comment type="caution">
    <text evidence="1">The sequence shown here is derived from an EMBL/GenBank/DDBJ whole genome shotgun (WGS) entry which is preliminary data.</text>
</comment>
<dbReference type="AlphaFoldDB" id="A0A3M7P3W0"/>
<feature type="non-terminal residue" evidence="1">
    <location>
        <position position="1"/>
    </location>
</feature>
<reference evidence="1 2" key="1">
    <citation type="journal article" date="2018" name="Sci. Rep.">
        <title>Genomic signatures of local adaptation to the degree of environmental predictability in rotifers.</title>
        <authorList>
            <person name="Franch-Gras L."/>
            <person name="Hahn C."/>
            <person name="Garcia-Roger E.M."/>
            <person name="Carmona M.J."/>
            <person name="Serra M."/>
            <person name="Gomez A."/>
        </authorList>
    </citation>
    <scope>NUCLEOTIDE SEQUENCE [LARGE SCALE GENOMIC DNA]</scope>
    <source>
        <strain evidence="1">HYR1</strain>
    </source>
</reference>
<sequence length="102" mass="11280">KENGIKVINILLAVNLGLDLDFGIGKNRLPSNYEFSLNLILATRLVQYDQGVESVKLTAPPTFPPVKKQCPHCLSALVCTVVVRMSYCHCSSDQDHRHNTTA</sequence>
<evidence type="ECO:0000313" key="1">
    <source>
        <dbReference type="EMBL" id="RMZ93748.1"/>
    </source>
</evidence>
<name>A0A3M7P3W0_BRAPC</name>
<gene>
    <name evidence="1" type="ORF">BpHYR1_015650</name>
</gene>
<dbReference type="Proteomes" id="UP000276133">
    <property type="component" value="Unassembled WGS sequence"/>
</dbReference>
<protein>
    <submittedName>
        <fullName evidence="1">Uncharacterized protein</fullName>
    </submittedName>
</protein>
<dbReference type="EMBL" id="REGN01013577">
    <property type="protein sequence ID" value="RMZ93748.1"/>
    <property type="molecule type" value="Genomic_DNA"/>
</dbReference>
<accession>A0A3M7P3W0</accession>
<proteinExistence type="predicted"/>
<organism evidence="1 2">
    <name type="scientific">Brachionus plicatilis</name>
    <name type="common">Marine rotifer</name>
    <name type="synonym">Brachionus muelleri</name>
    <dbReference type="NCBI Taxonomy" id="10195"/>
    <lineage>
        <taxon>Eukaryota</taxon>
        <taxon>Metazoa</taxon>
        <taxon>Spiralia</taxon>
        <taxon>Gnathifera</taxon>
        <taxon>Rotifera</taxon>
        <taxon>Eurotatoria</taxon>
        <taxon>Monogononta</taxon>
        <taxon>Pseudotrocha</taxon>
        <taxon>Ploima</taxon>
        <taxon>Brachionidae</taxon>
        <taxon>Brachionus</taxon>
    </lineage>
</organism>